<evidence type="ECO:0000256" key="1">
    <source>
        <dbReference type="SAM" id="MobiDB-lite"/>
    </source>
</evidence>
<proteinExistence type="predicted"/>
<evidence type="ECO:0000313" key="3">
    <source>
        <dbReference type="Proteomes" id="UP001213799"/>
    </source>
</evidence>
<reference evidence="2" key="2">
    <citation type="submission" date="2023-01" db="EMBL/GenBank/DDBJ databases">
        <authorList>
            <person name="Petersen C."/>
        </authorList>
    </citation>
    <scope>NUCLEOTIDE SEQUENCE</scope>
    <source>
        <strain evidence="2">IBT 12815</strain>
    </source>
</reference>
<keyword evidence="3" id="KW-1185">Reference proteome</keyword>
<dbReference type="GeneID" id="81584111"/>
<accession>A0AAD6EJP6</accession>
<sequence length="96" mass="10330">MGKMGSPDQTPGSSGTKKTVRSKPEPITIIGTARRFAGPATSPSKLWDLLASPQKNALRRPIGDRFSAQGFFHHPDGTYHGHTNAAHAYLFESDPA</sequence>
<dbReference type="RefSeq" id="XP_056758864.1">
    <property type="nucleotide sequence ID" value="XM_056893869.1"/>
</dbReference>
<protein>
    <recommendedName>
        <fullName evidence="4">Beta-ketoacyl synthase N-terminal domain-containing protein</fullName>
    </recommendedName>
</protein>
<comment type="caution">
    <text evidence="2">The sequence shown here is derived from an EMBL/GenBank/DDBJ whole genome shotgun (WGS) entry which is preliminary data.</text>
</comment>
<dbReference type="EMBL" id="JAQJAE010000001">
    <property type="protein sequence ID" value="KAJ5617697.1"/>
    <property type="molecule type" value="Genomic_DNA"/>
</dbReference>
<feature type="region of interest" description="Disordered" evidence="1">
    <location>
        <begin position="1"/>
        <end position="25"/>
    </location>
</feature>
<dbReference type="AlphaFoldDB" id="A0AAD6EJP6"/>
<name>A0AAD6EJP6_9EURO</name>
<feature type="compositionally biased region" description="Polar residues" evidence="1">
    <location>
        <begin position="7"/>
        <end position="17"/>
    </location>
</feature>
<dbReference type="InterPro" id="IPR016039">
    <property type="entry name" value="Thiolase-like"/>
</dbReference>
<gene>
    <name evidence="2" type="ORF">N7537_002811</name>
</gene>
<evidence type="ECO:0008006" key="4">
    <source>
        <dbReference type="Google" id="ProtNLM"/>
    </source>
</evidence>
<evidence type="ECO:0000313" key="2">
    <source>
        <dbReference type="EMBL" id="KAJ5617697.1"/>
    </source>
</evidence>
<organism evidence="2 3">
    <name type="scientific">Penicillium hordei</name>
    <dbReference type="NCBI Taxonomy" id="40994"/>
    <lineage>
        <taxon>Eukaryota</taxon>
        <taxon>Fungi</taxon>
        <taxon>Dikarya</taxon>
        <taxon>Ascomycota</taxon>
        <taxon>Pezizomycotina</taxon>
        <taxon>Eurotiomycetes</taxon>
        <taxon>Eurotiomycetidae</taxon>
        <taxon>Eurotiales</taxon>
        <taxon>Aspergillaceae</taxon>
        <taxon>Penicillium</taxon>
    </lineage>
</organism>
<reference evidence="2" key="1">
    <citation type="journal article" date="2023" name="IMA Fungus">
        <title>Comparative genomic study of the Penicillium genus elucidates a diverse pangenome and 15 lateral gene transfer events.</title>
        <authorList>
            <person name="Petersen C."/>
            <person name="Sorensen T."/>
            <person name="Nielsen M.R."/>
            <person name="Sondergaard T.E."/>
            <person name="Sorensen J.L."/>
            <person name="Fitzpatrick D.A."/>
            <person name="Frisvad J.C."/>
            <person name="Nielsen K.L."/>
        </authorList>
    </citation>
    <scope>NUCLEOTIDE SEQUENCE</scope>
    <source>
        <strain evidence="2">IBT 12815</strain>
    </source>
</reference>
<dbReference type="Gene3D" id="3.40.47.10">
    <property type="match status" value="1"/>
</dbReference>
<dbReference type="GO" id="GO:0016746">
    <property type="term" value="F:acyltransferase activity"/>
    <property type="evidence" value="ECO:0007669"/>
    <property type="project" value="InterPro"/>
</dbReference>
<dbReference type="Proteomes" id="UP001213799">
    <property type="component" value="Unassembled WGS sequence"/>
</dbReference>